<keyword evidence="9" id="KW-1185">Reference proteome</keyword>
<evidence type="ECO:0000313" key="8">
    <source>
        <dbReference type="EMBL" id="SFF91871.1"/>
    </source>
</evidence>
<keyword evidence="3 6" id="KW-0732">Signal</keyword>
<evidence type="ECO:0000256" key="4">
    <source>
        <dbReference type="ARBA" id="ARBA00023136"/>
    </source>
</evidence>
<feature type="signal peptide" evidence="6">
    <location>
        <begin position="1"/>
        <end position="22"/>
    </location>
</feature>
<organism evidence="8 9">
    <name type="scientific">Salegentibacter agarivorans</name>
    <dbReference type="NCBI Taxonomy" id="345907"/>
    <lineage>
        <taxon>Bacteria</taxon>
        <taxon>Pseudomonadati</taxon>
        <taxon>Bacteroidota</taxon>
        <taxon>Flavobacteriia</taxon>
        <taxon>Flavobacteriales</taxon>
        <taxon>Flavobacteriaceae</taxon>
        <taxon>Salegentibacter</taxon>
    </lineage>
</organism>
<dbReference type="EMBL" id="FOOH01000014">
    <property type="protein sequence ID" value="SFF91871.1"/>
    <property type="molecule type" value="Genomic_DNA"/>
</dbReference>
<dbReference type="AlphaFoldDB" id="A0A1I2MRY3"/>
<dbReference type="PROSITE" id="PS00018">
    <property type="entry name" value="EF_HAND_1"/>
    <property type="match status" value="1"/>
</dbReference>
<dbReference type="SUPFAM" id="SSF48452">
    <property type="entry name" value="TPR-like"/>
    <property type="match status" value="1"/>
</dbReference>
<reference evidence="9" key="1">
    <citation type="submission" date="2016-10" db="EMBL/GenBank/DDBJ databases">
        <authorList>
            <person name="Varghese N."/>
            <person name="Submissions S."/>
        </authorList>
    </citation>
    <scope>NUCLEOTIDE SEQUENCE [LARGE SCALE GENOMIC DNA]</scope>
    <source>
        <strain evidence="9">DSM 23515</strain>
    </source>
</reference>
<dbReference type="InterPro" id="IPR018247">
    <property type="entry name" value="EF_Hand_1_Ca_BS"/>
</dbReference>
<evidence type="ECO:0000259" key="7">
    <source>
        <dbReference type="Pfam" id="PF07980"/>
    </source>
</evidence>
<keyword evidence="4" id="KW-0472">Membrane</keyword>
<evidence type="ECO:0000256" key="2">
    <source>
        <dbReference type="ARBA" id="ARBA00006275"/>
    </source>
</evidence>
<evidence type="ECO:0000256" key="1">
    <source>
        <dbReference type="ARBA" id="ARBA00004442"/>
    </source>
</evidence>
<dbReference type="Pfam" id="PF07980">
    <property type="entry name" value="SusD_RagB"/>
    <property type="match status" value="1"/>
</dbReference>
<proteinExistence type="inferred from homology"/>
<comment type="subcellular location">
    <subcellularLocation>
        <location evidence="1">Cell outer membrane</location>
    </subcellularLocation>
</comment>
<dbReference type="InterPro" id="IPR011990">
    <property type="entry name" value="TPR-like_helical_dom_sf"/>
</dbReference>
<name>A0A1I2MRY3_9FLAO</name>
<sequence length="532" mass="59548">MKNKFIKSVLILGAILSITACTDLELEETDSVFREGSDDGFSGVSDVPSALANNYNALRDQMNTQENLYALQEVTSDEMVVPTRGTDWGDNGLWRTLHQHTWDPNHQFLLNTWNNNNRNVFNLSEIIAPESNANPEQIAEAKFLRAFSMYWVMDLFGQVPFREVDQGADENPIVMTRDEAFDFVMTDITDALPDLREVGPGAEANFANKAAAHYLMAKLYLNKHIYVGGEPAVEDMNQVITHVEAIEELGFGLQSGFFEIFEPSVDTETIWFTTTGVGSRIWNGLHYNQGAPGQDAGGWNGFSTLAEFYDLFEGPEDTNHPNVGQEERRGFVPLEGTTVAEAEGFFEGNNDVDDDGFIDGSDIGIGFLYGQQHELDGSETVDRGGNPLFYTAELPALVGNPDNTGVRVLKYHPSNGSYAEHMILFRFADAHLMKAEAIHRGATSEESALELINELRVLRDATPISAITDQEILDERGRELYNEMWRRQDLIRFGQFTQEWGFKPASEEHRVLFPIPTTALTSNPNLEQNEGY</sequence>
<dbReference type="PROSITE" id="PS51257">
    <property type="entry name" value="PROKAR_LIPOPROTEIN"/>
    <property type="match status" value="1"/>
</dbReference>
<dbReference type="Gene3D" id="1.25.40.390">
    <property type="match status" value="1"/>
</dbReference>
<dbReference type="InterPro" id="IPR012944">
    <property type="entry name" value="SusD_RagB_dom"/>
</dbReference>
<feature type="domain" description="RagB/SusD" evidence="7">
    <location>
        <begin position="267"/>
        <end position="532"/>
    </location>
</feature>
<evidence type="ECO:0000256" key="6">
    <source>
        <dbReference type="SAM" id="SignalP"/>
    </source>
</evidence>
<evidence type="ECO:0000313" key="9">
    <source>
        <dbReference type="Proteomes" id="UP000199116"/>
    </source>
</evidence>
<feature type="chain" id="PRO_5011447094" evidence="6">
    <location>
        <begin position="23"/>
        <end position="532"/>
    </location>
</feature>
<evidence type="ECO:0000256" key="3">
    <source>
        <dbReference type="ARBA" id="ARBA00022729"/>
    </source>
</evidence>
<accession>A0A1I2MRY3</accession>
<keyword evidence="5" id="KW-0998">Cell outer membrane</keyword>
<evidence type="ECO:0000256" key="5">
    <source>
        <dbReference type="ARBA" id="ARBA00023237"/>
    </source>
</evidence>
<dbReference type="GO" id="GO:0009279">
    <property type="term" value="C:cell outer membrane"/>
    <property type="evidence" value="ECO:0007669"/>
    <property type="project" value="UniProtKB-SubCell"/>
</dbReference>
<comment type="similarity">
    <text evidence="2">Belongs to the SusD family.</text>
</comment>
<gene>
    <name evidence="8" type="ORF">SAMN04488033_11447</name>
</gene>
<dbReference type="Proteomes" id="UP000199116">
    <property type="component" value="Unassembled WGS sequence"/>
</dbReference>
<dbReference type="RefSeq" id="WP_093304857.1">
    <property type="nucleotide sequence ID" value="NZ_FOOH01000014.1"/>
</dbReference>
<protein>
    <submittedName>
        <fullName evidence="8">Starch-binding associating with outer membrane</fullName>
    </submittedName>
</protein>